<dbReference type="CDD" id="cd00118">
    <property type="entry name" value="LysM"/>
    <property type="match status" value="2"/>
</dbReference>
<dbReference type="CDD" id="cd16913">
    <property type="entry name" value="YkuD_like"/>
    <property type="match status" value="1"/>
</dbReference>
<dbReference type="PROSITE" id="PS51782">
    <property type="entry name" value="LYSM"/>
    <property type="match status" value="2"/>
</dbReference>
<dbReference type="SMART" id="SM00257">
    <property type="entry name" value="LysM"/>
    <property type="match status" value="2"/>
</dbReference>
<dbReference type="GO" id="GO:0008932">
    <property type="term" value="F:lytic endotransglycosylase activity"/>
    <property type="evidence" value="ECO:0007669"/>
    <property type="project" value="TreeGrafter"/>
</dbReference>
<protein>
    <submittedName>
        <fullName evidence="10">LysM peptidoglycan-binding domain-containing protein</fullName>
    </submittedName>
</protein>
<reference evidence="10 11" key="1">
    <citation type="submission" date="2019-11" db="EMBL/GenBank/DDBJ databases">
        <title>Whole-genome sequence of a the green, strictly anaerobic photosynthetic bacterium Heliobacillus mobilis DSM 6151.</title>
        <authorList>
            <person name="Kyndt J.A."/>
            <person name="Meyer T.E."/>
        </authorList>
    </citation>
    <scope>NUCLEOTIDE SEQUENCE [LARGE SCALE GENOMIC DNA]</scope>
    <source>
        <strain evidence="10 11">DSM 6151</strain>
    </source>
</reference>
<name>A0A6I3SI73_HELMO</name>
<keyword evidence="2" id="KW-0808">Transferase</keyword>
<dbReference type="PANTHER" id="PTHR33734">
    <property type="entry name" value="LYSM DOMAIN-CONTAINING GPI-ANCHORED PROTEIN 2"/>
    <property type="match status" value="1"/>
</dbReference>
<keyword evidence="3 6" id="KW-0133">Cell shape</keyword>
<feature type="signal peptide" evidence="7">
    <location>
        <begin position="1"/>
        <end position="29"/>
    </location>
</feature>
<keyword evidence="4 6" id="KW-0573">Peptidoglycan synthesis</keyword>
<dbReference type="RefSeq" id="WP_155475696.1">
    <property type="nucleotide sequence ID" value="NZ_WNKU01000005.1"/>
</dbReference>
<dbReference type="OrthoDB" id="9809748at2"/>
<evidence type="ECO:0000256" key="6">
    <source>
        <dbReference type="PROSITE-ProRule" id="PRU01373"/>
    </source>
</evidence>
<proteinExistence type="predicted"/>
<dbReference type="Pfam" id="PF03734">
    <property type="entry name" value="YkuD"/>
    <property type="match status" value="1"/>
</dbReference>
<evidence type="ECO:0000256" key="3">
    <source>
        <dbReference type="ARBA" id="ARBA00022960"/>
    </source>
</evidence>
<feature type="active site" description="Nucleophile" evidence="6">
    <location>
        <position position="281"/>
    </location>
</feature>
<feature type="domain" description="LysM" evidence="8">
    <location>
        <begin position="86"/>
        <end position="129"/>
    </location>
</feature>
<dbReference type="PROSITE" id="PS52029">
    <property type="entry name" value="LD_TPASE"/>
    <property type="match status" value="1"/>
</dbReference>
<dbReference type="PANTHER" id="PTHR33734:SF22">
    <property type="entry name" value="MEMBRANE-BOUND LYTIC MUREIN TRANSGLYCOSYLASE D"/>
    <property type="match status" value="1"/>
</dbReference>
<dbReference type="GO" id="GO:0071555">
    <property type="term" value="P:cell wall organization"/>
    <property type="evidence" value="ECO:0007669"/>
    <property type="project" value="UniProtKB-UniRule"/>
</dbReference>
<feature type="chain" id="PRO_5026035277" evidence="7">
    <location>
        <begin position="30"/>
        <end position="306"/>
    </location>
</feature>
<evidence type="ECO:0000313" key="10">
    <source>
        <dbReference type="EMBL" id="MTV48589.1"/>
    </source>
</evidence>
<feature type="active site" description="Proton donor/acceptor" evidence="6">
    <location>
        <position position="266"/>
    </location>
</feature>
<gene>
    <name evidence="10" type="ORF">GJ688_06280</name>
</gene>
<evidence type="ECO:0000256" key="2">
    <source>
        <dbReference type="ARBA" id="ARBA00022679"/>
    </source>
</evidence>
<feature type="domain" description="LysM" evidence="8">
    <location>
        <begin position="35"/>
        <end position="78"/>
    </location>
</feature>
<dbReference type="InterPro" id="IPR038063">
    <property type="entry name" value="Transpep_catalytic_dom"/>
</dbReference>
<dbReference type="InterPro" id="IPR005490">
    <property type="entry name" value="LD_TPept_cat_dom"/>
</dbReference>
<keyword evidence="5 6" id="KW-0961">Cell wall biogenesis/degradation</keyword>
<dbReference type="AlphaFoldDB" id="A0A6I3SI73"/>
<dbReference type="EMBL" id="WNKU01000005">
    <property type="protein sequence ID" value="MTV48589.1"/>
    <property type="molecule type" value="Genomic_DNA"/>
</dbReference>
<dbReference type="Pfam" id="PF01476">
    <property type="entry name" value="LysM"/>
    <property type="match status" value="2"/>
</dbReference>
<dbReference type="Gene3D" id="3.10.350.10">
    <property type="entry name" value="LysM domain"/>
    <property type="match status" value="2"/>
</dbReference>
<dbReference type="Proteomes" id="UP000430670">
    <property type="component" value="Unassembled WGS sequence"/>
</dbReference>
<evidence type="ECO:0000256" key="7">
    <source>
        <dbReference type="SAM" id="SignalP"/>
    </source>
</evidence>
<keyword evidence="11" id="KW-1185">Reference proteome</keyword>
<accession>A0A6I3SI73</accession>
<comment type="caution">
    <text evidence="10">The sequence shown here is derived from an EMBL/GenBank/DDBJ whole genome shotgun (WGS) entry which is preliminary data.</text>
</comment>
<dbReference type="InterPro" id="IPR036779">
    <property type="entry name" value="LysM_dom_sf"/>
</dbReference>
<dbReference type="GO" id="GO:0016740">
    <property type="term" value="F:transferase activity"/>
    <property type="evidence" value="ECO:0007669"/>
    <property type="project" value="UniProtKB-KW"/>
</dbReference>
<sequence>MQRNHLYSFVLSGILLLSGLTFLSPRADAAGANPSLYYVQKGDSLYRVAARYGISVDVLKGANGIYGDMIYTGQALHIPAVSGGPNIYLVQKGDSLYFIALKYGISVDSLKQNNNLASNVITPGQVLVIPQKSLGDIVKAKAVDPSTLTIFVDKSDHTLTVVSNGTPLKAYHNELGDGGLDDKAVAGDHKTPEGNLYITEKLVLDPTDEYLGTRWMRLSYPNIEDADRGLAQGLIDPQIRNEIINAINSKTTPPQRTALGGGVGIHGGTRLDLGKDWTYGCVGLSNQDVEEIYPLVSIGTPVKIQR</sequence>
<evidence type="ECO:0000259" key="9">
    <source>
        <dbReference type="PROSITE" id="PS52029"/>
    </source>
</evidence>
<keyword evidence="7" id="KW-0732">Signal</keyword>
<dbReference type="Gene3D" id="2.40.440.10">
    <property type="entry name" value="L,D-transpeptidase catalytic domain-like"/>
    <property type="match status" value="1"/>
</dbReference>
<dbReference type="SUPFAM" id="SSF141523">
    <property type="entry name" value="L,D-transpeptidase catalytic domain-like"/>
    <property type="match status" value="1"/>
</dbReference>
<evidence type="ECO:0000256" key="4">
    <source>
        <dbReference type="ARBA" id="ARBA00022984"/>
    </source>
</evidence>
<evidence type="ECO:0000256" key="1">
    <source>
        <dbReference type="ARBA" id="ARBA00004752"/>
    </source>
</evidence>
<evidence type="ECO:0000313" key="11">
    <source>
        <dbReference type="Proteomes" id="UP000430670"/>
    </source>
</evidence>
<comment type="pathway">
    <text evidence="1 6">Cell wall biogenesis; peptidoglycan biosynthesis.</text>
</comment>
<evidence type="ECO:0000256" key="5">
    <source>
        <dbReference type="ARBA" id="ARBA00023316"/>
    </source>
</evidence>
<evidence type="ECO:0000259" key="8">
    <source>
        <dbReference type="PROSITE" id="PS51782"/>
    </source>
</evidence>
<dbReference type="GO" id="GO:0009252">
    <property type="term" value="P:peptidoglycan biosynthetic process"/>
    <property type="evidence" value="ECO:0007669"/>
    <property type="project" value="UniProtKB-UniPathway"/>
</dbReference>
<dbReference type="SUPFAM" id="SSF54106">
    <property type="entry name" value="LysM domain"/>
    <property type="match status" value="2"/>
</dbReference>
<dbReference type="UniPathway" id="UPA00219"/>
<dbReference type="InterPro" id="IPR018392">
    <property type="entry name" value="LysM"/>
</dbReference>
<dbReference type="GO" id="GO:0008360">
    <property type="term" value="P:regulation of cell shape"/>
    <property type="evidence" value="ECO:0007669"/>
    <property type="project" value="UniProtKB-UniRule"/>
</dbReference>
<feature type="domain" description="L,D-TPase catalytic" evidence="9">
    <location>
        <begin position="148"/>
        <end position="305"/>
    </location>
</feature>
<organism evidence="10 11">
    <name type="scientific">Heliobacterium mobile</name>
    <name type="common">Heliobacillus mobilis</name>
    <dbReference type="NCBI Taxonomy" id="28064"/>
    <lineage>
        <taxon>Bacteria</taxon>
        <taxon>Bacillati</taxon>
        <taxon>Bacillota</taxon>
        <taxon>Clostridia</taxon>
        <taxon>Eubacteriales</taxon>
        <taxon>Heliobacteriaceae</taxon>
        <taxon>Heliobacterium</taxon>
    </lineage>
</organism>